<evidence type="ECO:0000313" key="3">
    <source>
        <dbReference type="Proteomes" id="UP001231316"/>
    </source>
</evidence>
<dbReference type="EMBL" id="CP123971">
    <property type="protein sequence ID" value="WII29149.1"/>
    <property type="molecule type" value="Genomic_DNA"/>
</dbReference>
<organism evidence="2 3">
    <name type="scientific">Ligilactobacillus salivarius</name>
    <dbReference type="NCBI Taxonomy" id="1624"/>
    <lineage>
        <taxon>Bacteria</taxon>
        <taxon>Bacillati</taxon>
        <taxon>Bacillota</taxon>
        <taxon>Bacilli</taxon>
        <taxon>Lactobacillales</taxon>
        <taxon>Lactobacillaceae</taxon>
        <taxon>Ligilactobacillus</taxon>
    </lineage>
</organism>
<reference evidence="2" key="1">
    <citation type="submission" date="2023-04" db="EMBL/GenBank/DDBJ databases">
        <title>Four porcine-derived lactic acid bacteria strains analyses and their evaluation as potential probiotics based on genomics.</title>
        <authorList>
            <person name="Niu D."/>
        </authorList>
    </citation>
    <scope>NUCLEOTIDE SEQUENCE</scope>
    <source>
        <strain evidence="2">ZSA5</strain>
    </source>
</reference>
<dbReference type="RefSeq" id="WP_284650495.1">
    <property type="nucleotide sequence ID" value="NZ_CP123971.1"/>
</dbReference>
<accession>A0AAX3X6Y1</accession>
<gene>
    <name evidence="2" type="ORF">QFE45_03345</name>
</gene>
<dbReference type="AlphaFoldDB" id="A0AAX3X6Y1"/>
<dbReference type="Proteomes" id="UP001231316">
    <property type="component" value="Chromosome"/>
</dbReference>
<protein>
    <submittedName>
        <fullName evidence="2">ImmA/IrrE family metallo-endopeptidase</fullName>
    </submittedName>
</protein>
<proteinExistence type="predicted"/>
<dbReference type="InterPro" id="IPR010359">
    <property type="entry name" value="IrrE_HExxH"/>
</dbReference>
<feature type="domain" description="IrrE N-terminal-like" evidence="1">
    <location>
        <begin position="17"/>
        <end position="98"/>
    </location>
</feature>
<dbReference type="Pfam" id="PF06114">
    <property type="entry name" value="Peptidase_M78"/>
    <property type="match status" value="1"/>
</dbReference>
<evidence type="ECO:0000259" key="1">
    <source>
        <dbReference type="Pfam" id="PF06114"/>
    </source>
</evidence>
<sequence length="151" mass="17837">MKDDIMSYLDNIAIDNNIRVIWEHFDPYTPPGSSYDDMCVVMNLDWHNKDELVFQYAHELSHIIRGDKTDLFFYNTLHNNKSGIEYETNLVAVRLLIPFYCNDTDIKDISVYDFIDSYCIPSYLADVAKNEITKFFNRNFKSVNNGEYILY</sequence>
<name>A0AAX3X6Y1_9LACO</name>
<evidence type="ECO:0000313" key="2">
    <source>
        <dbReference type="EMBL" id="WII29149.1"/>
    </source>
</evidence>